<dbReference type="Pfam" id="PF00072">
    <property type="entry name" value="Response_reg"/>
    <property type="match status" value="1"/>
</dbReference>
<keyword evidence="4 7" id="KW-0238">DNA-binding</keyword>
<keyword evidence="1 6" id="KW-0597">Phosphoprotein</keyword>
<dbReference type="SUPFAM" id="SSF52172">
    <property type="entry name" value="CheY-like"/>
    <property type="match status" value="1"/>
</dbReference>
<evidence type="ECO:0000259" key="8">
    <source>
        <dbReference type="PROSITE" id="PS50110"/>
    </source>
</evidence>
<dbReference type="Proteomes" id="UP001596306">
    <property type="component" value="Unassembled WGS sequence"/>
</dbReference>
<dbReference type="EMBL" id="JBHSTP010000002">
    <property type="protein sequence ID" value="MFC6356546.1"/>
    <property type="molecule type" value="Genomic_DNA"/>
</dbReference>
<dbReference type="Gene3D" id="1.10.10.10">
    <property type="entry name" value="Winged helix-like DNA-binding domain superfamily/Winged helix DNA-binding domain"/>
    <property type="match status" value="1"/>
</dbReference>
<dbReference type="PANTHER" id="PTHR48111:SF1">
    <property type="entry name" value="TWO-COMPONENT RESPONSE REGULATOR ORR33"/>
    <property type="match status" value="1"/>
</dbReference>
<feature type="domain" description="Response regulatory" evidence="8">
    <location>
        <begin position="1"/>
        <end position="111"/>
    </location>
</feature>
<dbReference type="SMART" id="SM00862">
    <property type="entry name" value="Trans_reg_C"/>
    <property type="match status" value="1"/>
</dbReference>
<dbReference type="SMART" id="SM00448">
    <property type="entry name" value="REC"/>
    <property type="match status" value="1"/>
</dbReference>
<evidence type="ECO:0000256" key="3">
    <source>
        <dbReference type="ARBA" id="ARBA00023015"/>
    </source>
</evidence>
<keyword evidence="5" id="KW-0804">Transcription</keyword>
<dbReference type="PROSITE" id="PS51755">
    <property type="entry name" value="OMPR_PHOB"/>
    <property type="match status" value="1"/>
</dbReference>
<evidence type="ECO:0000259" key="9">
    <source>
        <dbReference type="PROSITE" id="PS51755"/>
    </source>
</evidence>
<dbReference type="InterPro" id="IPR011006">
    <property type="entry name" value="CheY-like_superfamily"/>
</dbReference>
<evidence type="ECO:0000313" key="10">
    <source>
        <dbReference type="EMBL" id="MFC6356546.1"/>
    </source>
</evidence>
<dbReference type="RefSeq" id="WP_386731109.1">
    <property type="nucleotide sequence ID" value="NZ_JBHSTP010000002.1"/>
</dbReference>
<dbReference type="PANTHER" id="PTHR48111">
    <property type="entry name" value="REGULATOR OF RPOS"/>
    <property type="match status" value="1"/>
</dbReference>
<comment type="caution">
    <text evidence="10">The sequence shown here is derived from an EMBL/GenBank/DDBJ whole genome shotgun (WGS) entry which is preliminary data.</text>
</comment>
<feature type="modified residue" description="4-aspartylphosphate" evidence="6">
    <location>
        <position position="47"/>
    </location>
</feature>
<reference evidence="11" key="1">
    <citation type="journal article" date="2019" name="Int. J. Syst. Evol. Microbiol.">
        <title>The Global Catalogue of Microorganisms (GCM) 10K type strain sequencing project: providing services to taxonomists for standard genome sequencing and annotation.</title>
        <authorList>
            <consortium name="The Broad Institute Genomics Platform"/>
            <consortium name="The Broad Institute Genome Sequencing Center for Infectious Disease"/>
            <person name="Wu L."/>
            <person name="Ma J."/>
        </authorList>
    </citation>
    <scope>NUCLEOTIDE SEQUENCE [LARGE SCALE GENOMIC DNA]</scope>
    <source>
        <strain evidence="11">CCUG 43304</strain>
    </source>
</reference>
<dbReference type="InterPro" id="IPR001789">
    <property type="entry name" value="Sig_transdc_resp-reg_receiver"/>
</dbReference>
<evidence type="ECO:0000256" key="7">
    <source>
        <dbReference type="PROSITE-ProRule" id="PRU01091"/>
    </source>
</evidence>
<dbReference type="CDD" id="cd00383">
    <property type="entry name" value="trans_reg_C"/>
    <property type="match status" value="1"/>
</dbReference>
<evidence type="ECO:0000313" key="11">
    <source>
        <dbReference type="Proteomes" id="UP001596306"/>
    </source>
</evidence>
<organism evidence="10 11">
    <name type="scientific">Luethyella okanaganae</name>
    <dbReference type="NCBI Taxonomy" id="69372"/>
    <lineage>
        <taxon>Bacteria</taxon>
        <taxon>Bacillati</taxon>
        <taxon>Actinomycetota</taxon>
        <taxon>Actinomycetes</taxon>
        <taxon>Micrococcales</taxon>
        <taxon>Microbacteriaceae</taxon>
        <taxon>Luethyella</taxon>
    </lineage>
</organism>
<dbReference type="Gene3D" id="6.10.250.690">
    <property type="match status" value="1"/>
</dbReference>
<dbReference type="Pfam" id="PF00486">
    <property type="entry name" value="Trans_reg_C"/>
    <property type="match status" value="1"/>
</dbReference>
<dbReference type="InterPro" id="IPR036388">
    <property type="entry name" value="WH-like_DNA-bd_sf"/>
</dbReference>
<feature type="domain" description="OmpR/PhoB-type" evidence="9">
    <location>
        <begin position="119"/>
        <end position="220"/>
    </location>
</feature>
<dbReference type="InterPro" id="IPR001867">
    <property type="entry name" value="OmpR/PhoB-type_DNA-bd"/>
</dbReference>
<dbReference type="InterPro" id="IPR039420">
    <property type="entry name" value="WalR-like"/>
</dbReference>
<keyword evidence="3" id="KW-0805">Transcription regulation</keyword>
<evidence type="ECO:0000256" key="5">
    <source>
        <dbReference type="ARBA" id="ARBA00023163"/>
    </source>
</evidence>
<proteinExistence type="predicted"/>
<name>A0ABW1VF19_9MICO</name>
<keyword evidence="2" id="KW-0902">Two-component regulatory system</keyword>
<evidence type="ECO:0000256" key="1">
    <source>
        <dbReference type="ARBA" id="ARBA00022553"/>
    </source>
</evidence>
<evidence type="ECO:0000256" key="6">
    <source>
        <dbReference type="PROSITE-ProRule" id="PRU00169"/>
    </source>
</evidence>
<evidence type="ECO:0000256" key="2">
    <source>
        <dbReference type="ARBA" id="ARBA00023012"/>
    </source>
</evidence>
<dbReference type="Gene3D" id="3.40.50.2300">
    <property type="match status" value="1"/>
</dbReference>
<evidence type="ECO:0000256" key="4">
    <source>
        <dbReference type="ARBA" id="ARBA00023125"/>
    </source>
</evidence>
<keyword evidence="11" id="KW-1185">Reference proteome</keyword>
<dbReference type="PROSITE" id="PS50110">
    <property type="entry name" value="RESPONSE_REGULATORY"/>
    <property type="match status" value="1"/>
</dbReference>
<gene>
    <name evidence="10" type="ORF">ACFQB0_10550</name>
</gene>
<protein>
    <submittedName>
        <fullName evidence="10">Response regulator transcription factor</fullName>
    </submittedName>
</protein>
<sequence length="221" mass="23955">MIDDEPAMLDIATFALETQGFRTDAFLSAEAAWPALAKVRPDLVLLDIMLPGASGIALCRRIKALWSIPVILVTAKGEAADRIAGLEADADDYIAKPYHPRELALRAQRLVRRTPTVLTAQTVAGTLTLDAINHGASIAGHSIALTINEFKLLYALMSRPDVVLNFGQLLLLGWGESDRLGAREMIKAAIYRLRHKLDAPMPGSSAVIESVRGTGYLLRTT</sequence>
<accession>A0ABW1VF19</accession>
<feature type="DNA-binding region" description="OmpR/PhoB-type" evidence="7">
    <location>
        <begin position="119"/>
        <end position="220"/>
    </location>
</feature>